<feature type="coiled-coil region" evidence="1">
    <location>
        <begin position="52"/>
        <end position="342"/>
    </location>
</feature>
<evidence type="ECO:0000259" key="2">
    <source>
        <dbReference type="Pfam" id="PF12455"/>
    </source>
</evidence>
<feature type="domain" description="Dynein associated protein" evidence="2">
    <location>
        <begin position="354"/>
        <end position="466"/>
    </location>
</feature>
<reference evidence="4" key="1">
    <citation type="submission" date="2017-02" db="UniProtKB">
        <authorList>
            <consortium name="WormBaseParasite"/>
        </authorList>
    </citation>
    <scope>IDENTIFICATION</scope>
</reference>
<dbReference type="WBParaSite" id="SMUV_0000131801-mRNA-1">
    <property type="protein sequence ID" value="SMUV_0000131801-mRNA-1"/>
    <property type="gene ID" value="SMUV_0000131801"/>
</dbReference>
<dbReference type="Pfam" id="PF12455">
    <property type="entry name" value="Dynactin"/>
    <property type="match status" value="1"/>
</dbReference>
<proteinExistence type="predicted"/>
<dbReference type="Proteomes" id="UP000046393">
    <property type="component" value="Unplaced"/>
</dbReference>
<accession>A0A0N5AAZ2</accession>
<name>A0A0N5AAZ2_9BILA</name>
<evidence type="ECO:0000313" key="3">
    <source>
        <dbReference type="Proteomes" id="UP000046393"/>
    </source>
</evidence>
<evidence type="ECO:0000256" key="1">
    <source>
        <dbReference type="SAM" id="Coils"/>
    </source>
</evidence>
<sequence length="467" mass="54186">MSETNELEWLRIQHKDLSEKLETLRQKRKEDHIKLLELERCRIQIQGLEEFKVKMCEAHKDLQKKLQEKEAELRQLEMKKTDDDSLAEIEERLELVTLDREMAEEKAEILQAELDAQKEKVAELEMELEILKSEMERQVDTTENQNAVVKVKQLEQQNAMLREAVVKLRDALGQAVDDRQEAKKDNETLREENAAFFKLVEKSKEEAKIAQEMIVELREQVDAVMGSEEMIEKLTEKNLGMEEKIHSLEEAIEDLEALHAMDEEIVETQKETEKDLRLELDEMQCKIAELNRQVKADLDMADEHDKVVQKFRQKISELNHSNQDYTDQILRLKEQLNDISNGELGPETTLDLISASHMFAEEVEKEMKTVDLESALQRASYLEAFLPDNFSKAGGDNDAVILNVLFPRLSHKALSLSKLLSLKYPAVPGGLRREHVTKSHKSDQWAHAALFTYYLSSLITVIHKFQR</sequence>
<keyword evidence="1" id="KW-0175">Coiled coil</keyword>
<evidence type="ECO:0000313" key="4">
    <source>
        <dbReference type="WBParaSite" id="SMUV_0000131801-mRNA-1"/>
    </source>
</evidence>
<keyword evidence="3" id="KW-1185">Reference proteome</keyword>
<organism evidence="3 4">
    <name type="scientific">Syphacia muris</name>
    <dbReference type="NCBI Taxonomy" id="451379"/>
    <lineage>
        <taxon>Eukaryota</taxon>
        <taxon>Metazoa</taxon>
        <taxon>Ecdysozoa</taxon>
        <taxon>Nematoda</taxon>
        <taxon>Chromadorea</taxon>
        <taxon>Rhabditida</taxon>
        <taxon>Spirurina</taxon>
        <taxon>Oxyuridomorpha</taxon>
        <taxon>Oxyuroidea</taxon>
        <taxon>Oxyuridae</taxon>
        <taxon>Syphacia</taxon>
    </lineage>
</organism>
<protein>
    <submittedName>
        <fullName evidence="4">Dynactin domain-containing protein</fullName>
    </submittedName>
</protein>
<dbReference type="STRING" id="451379.A0A0N5AAZ2"/>
<dbReference type="AlphaFoldDB" id="A0A0N5AAZ2"/>
<dbReference type="InterPro" id="IPR022157">
    <property type="entry name" value="Dynactin"/>
</dbReference>